<dbReference type="GO" id="GO:0004767">
    <property type="term" value="F:sphingomyelin phosphodiesterase activity"/>
    <property type="evidence" value="ECO:0007669"/>
    <property type="project" value="UniProtKB-EC"/>
</dbReference>
<evidence type="ECO:0000256" key="2">
    <source>
        <dbReference type="ARBA" id="ARBA00012369"/>
    </source>
</evidence>
<dbReference type="SUPFAM" id="SSF56219">
    <property type="entry name" value="DNase I-like"/>
    <property type="match status" value="1"/>
</dbReference>
<evidence type="ECO:0000256" key="1">
    <source>
        <dbReference type="ARBA" id="ARBA00006335"/>
    </source>
</evidence>
<dbReference type="InterPro" id="IPR017766">
    <property type="entry name" value="Sphingomyelinase/PLipase_C"/>
</dbReference>
<dbReference type="CDD" id="cd09078">
    <property type="entry name" value="nSMase"/>
    <property type="match status" value="1"/>
</dbReference>
<keyword evidence="3" id="KW-0732">Signal</keyword>
<comment type="similarity">
    <text evidence="1">Belongs to the neutral sphingomyelinase family.</text>
</comment>
<dbReference type="STRING" id="37360.A0A0G4ILR5"/>
<feature type="domain" description="Endonuclease/exonuclease/phosphatase" evidence="5">
    <location>
        <begin position="9"/>
        <end position="265"/>
    </location>
</feature>
<gene>
    <name evidence="6" type="ORF">PBRA_004779</name>
</gene>
<evidence type="ECO:0000259" key="5">
    <source>
        <dbReference type="Pfam" id="PF03372"/>
    </source>
</evidence>
<dbReference type="PANTHER" id="PTHR16320:SF23">
    <property type="entry name" value="SPHINGOMYELINASE C 1"/>
    <property type="match status" value="1"/>
</dbReference>
<dbReference type="AlphaFoldDB" id="A0A0G4ILR5"/>
<reference evidence="6 7" key="1">
    <citation type="submission" date="2015-02" db="EMBL/GenBank/DDBJ databases">
        <authorList>
            <person name="Chooi Y.-H."/>
        </authorList>
    </citation>
    <scope>NUCLEOTIDE SEQUENCE [LARGE SCALE GENOMIC DNA]</scope>
    <source>
        <strain evidence="6">E3</strain>
    </source>
</reference>
<accession>A0A0G4ILR5</accession>
<dbReference type="OrthoDB" id="40902at2759"/>
<sequence>MAMAKVVALNVQSFPGPLQRALRLPPSMPRLAAVPGSSAFDDCDLVVFSEAFSPVARRVLSSALRDRGYVCTSRPTRCCAILNGGVFICSRQPILYQTTQAFTAACGTDALAAKGIAFVITNISGTTFGLIGAHLQSGHTEKARRIRRRQLLQMRSFIDRLSVNVDVMLVAGDLNVEYQSDEYNDMMSILRATGPIIDPSRAAWRSWDPATNTNAARKCPGQRSWHLDYCFAVEHCNGKTPPAVVNVTTAFLGEVDGEVQDLSDHHGVTGTLSLQTIPQVESGSS</sequence>
<keyword evidence="4" id="KW-0378">Hydrolase</keyword>
<dbReference type="Proteomes" id="UP000039324">
    <property type="component" value="Unassembled WGS sequence"/>
</dbReference>
<dbReference type="EC" id="3.1.4.12" evidence="2"/>
<dbReference type="Gene3D" id="3.60.10.10">
    <property type="entry name" value="Endonuclease/exonuclease/phosphatase"/>
    <property type="match status" value="1"/>
</dbReference>
<dbReference type="GO" id="GO:0005576">
    <property type="term" value="C:extracellular region"/>
    <property type="evidence" value="ECO:0007669"/>
    <property type="project" value="InterPro"/>
</dbReference>
<name>A0A0G4ILR5_PLABS</name>
<dbReference type="EMBL" id="CDSF01000046">
    <property type="protein sequence ID" value="CEO96089.1"/>
    <property type="molecule type" value="Genomic_DNA"/>
</dbReference>
<dbReference type="Pfam" id="PF03372">
    <property type="entry name" value="Exo_endo_phos"/>
    <property type="match status" value="1"/>
</dbReference>
<dbReference type="PANTHER" id="PTHR16320">
    <property type="entry name" value="SPHINGOMYELINASE FAMILY MEMBER"/>
    <property type="match status" value="1"/>
</dbReference>
<evidence type="ECO:0000313" key="7">
    <source>
        <dbReference type="Proteomes" id="UP000039324"/>
    </source>
</evidence>
<dbReference type="OMA" id="FAVEHCN"/>
<dbReference type="InterPro" id="IPR005135">
    <property type="entry name" value="Endo/exonuclease/phosphatase"/>
</dbReference>
<keyword evidence="7" id="KW-1185">Reference proteome</keyword>
<dbReference type="InterPro" id="IPR036691">
    <property type="entry name" value="Endo/exonu/phosph_ase_sf"/>
</dbReference>
<evidence type="ECO:0000256" key="4">
    <source>
        <dbReference type="ARBA" id="ARBA00022801"/>
    </source>
</evidence>
<evidence type="ECO:0000256" key="3">
    <source>
        <dbReference type="ARBA" id="ARBA00022729"/>
    </source>
</evidence>
<evidence type="ECO:0000313" key="6">
    <source>
        <dbReference type="EMBL" id="CEO96089.1"/>
    </source>
</evidence>
<organism evidence="6 7">
    <name type="scientific">Plasmodiophora brassicae</name>
    <name type="common">Clubroot disease agent</name>
    <dbReference type="NCBI Taxonomy" id="37360"/>
    <lineage>
        <taxon>Eukaryota</taxon>
        <taxon>Sar</taxon>
        <taxon>Rhizaria</taxon>
        <taxon>Endomyxa</taxon>
        <taxon>Phytomyxea</taxon>
        <taxon>Plasmodiophorida</taxon>
        <taxon>Plasmodiophoridae</taxon>
        <taxon>Plasmodiophora</taxon>
    </lineage>
</organism>
<proteinExistence type="inferred from homology"/>
<dbReference type="InterPro" id="IPR038772">
    <property type="entry name" value="Sph/SMPD2-like"/>
</dbReference>
<protein>
    <recommendedName>
        <fullName evidence="2">sphingomyelin phosphodiesterase</fullName>
        <ecNumber evidence="2">3.1.4.12</ecNumber>
    </recommendedName>
</protein>